<dbReference type="Proteomes" id="UP000468735">
    <property type="component" value="Unassembled WGS sequence"/>
</dbReference>
<dbReference type="EMBL" id="WBMT01000023">
    <property type="protein sequence ID" value="KAB2342213.1"/>
    <property type="molecule type" value="Genomic_DNA"/>
</dbReference>
<gene>
    <name evidence="2" type="ORF">F8566_39170</name>
</gene>
<proteinExistence type="predicted"/>
<sequence>MKAAAKDNRVRVIALGIAALVLVGVAATIVYATLIDTKELRYQTQAELLNSTRTTAGAELRSRGVPLSTALSCAHMPGWTDAKMRVACTGTTADKKAVQVLASGEREKREHYYTILLDGRPIVENAHCLGTDCQKQN</sequence>
<feature type="transmembrane region" description="Helical" evidence="1">
    <location>
        <begin position="12"/>
        <end position="34"/>
    </location>
</feature>
<keyword evidence="1" id="KW-0472">Membrane</keyword>
<protein>
    <recommendedName>
        <fullName evidence="4">DUF4333 domain-containing protein</fullName>
    </recommendedName>
</protein>
<reference evidence="2 3" key="1">
    <citation type="submission" date="2019-09" db="EMBL/GenBank/DDBJ databases">
        <title>Actinomadura physcomitrii sp. nov., a novel actinomycete isolated from moss [Physcomitrium sphaericum (Ludw) Fuernr].</title>
        <authorList>
            <person name="Zhuang X."/>
            <person name="Liu C."/>
        </authorList>
    </citation>
    <scope>NUCLEOTIDE SEQUENCE [LARGE SCALE GENOMIC DNA]</scope>
    <source>
        <strain evidence="2 3">HMC1</strain>
    </source>
</reference>
<keyword evidence="1" id="KW-0812">Transmembrane</keyword>
<evidence type="ECO:0000313" key="3">
    <source>
        <dbReference type="Proteomes" id="UP000468735"/>
    </source>
</evidence>
<evidence type="ECO:0000313" key="2">
    <source>
        <dbReference type="EMBL" id="KAB2342213.1"/>
    </source>
</evidence>
<organism evidence="2 3">
    <name type="scientific">Actinomadura rudentiformis</name>
    <dbReference type="NCBI Taxonomy" id="359158"/>
    <lineage>
        <taxon>Bacteria</taxon>
        <taxon>Bacillati</taxon>
        <taxon>Actinomycetota</taxon>
        <taxon>Actinomycetes</taxon>
        <taxon>Streptosporangiales</taxon>
        <taxon>Thermomonosporaceae</taxon>
        <taxon>Actinomadura</taxon>
    </lineage>
</organism>
<evidence type="ECO:0000256" key="1">
    <source>
        <dbReference type="SAM" id="Phobius"/>
    </source>
</evidence>
<dbReference type="AlphaFoldDB" id="A0A6H9YS09"/>
<keyword evidence="3" id="KW-1185">Reference proteome</keyword>
<name>A0A6H9YS09_9ACTN</name>
<dbReference type="OrthoDB" id="3482267at2"/>
<accession>A0A6H9YS09</accession>
<comment type="caution">
    <text evidence="2">The sequence shown here is derived from an EMBL/GenBank/DDBJ whole genome shotgun (WGS) entry which is preliminary data.</text>
</comment>
<evidence type="ECO:0008006" key="4">
    <source>
        <dbReference type="Google" id="ProtNLM"/>
    </source>
</evidence>
<keyword evidence="1" id="KW-1133">Transmembrane helix</keyword>